<keyword evidence="4 6" id="KW-1133">Transmembrane helix</keyword>
<dbReference type="OrthoDB" id="6079986at2"/>
<comment type="caution">
    <text evidence="7">The sequence shown here is derived from an EMBL/GenBank/DDBJ whole genome shotgun (WGS) entry which is preliminary data.</text>
</comment>
<accession>A0A4Q6XVN6</accession>
<dbReference type="GO" id="GO:0005886">
    <property type="term" value="C:plasma membrane"/>
    <property type="evidence" value="ECO:0007669"/>
    <property type="project" value="UniProtKB-SubCell"/>
</dbReference>
<evidence type="ECO:0000256" key="2">
    <source>
        <dbReference type="ARBA" id="ARBA00007165"/>
    </source>
</evidence>
<dbReference type="PANTHER" id="PTHR23427:SF2">
    <property type="entry name" value="SURFEIT LOCUS PROTEIN 1"/>
    <property type="match status" value="1"/>
</dbReference>
<dbReference type="CDD" id="cd06662">
    <property type="entry name" value="SURF1"/>
    <property type="match status" value="1"/>
</dbReference>
<dbReference type="PROSITE" id="PS50895">
    <property type="entry name" value="SURF1"/>
    <property type="match status" value="1"/>
</dbReference>
<dbReference type="EMBL" id="SGIS01000041">
    <property type="protein sequence ID" value="RZF60989.1"/>
    <property type="molecule type" value="Genomic_DNA"/>
</dbReference>
<keyword evidence="3 6" id="KW-0812">Transmembrane</keyword>
<protein>
    <recommendedName>
        <fullName evidence="6">SURF1-like protein</fullName>
    </recommendedName>
</protein>
<dbReference type="RefSeq" id="WP_130159870.1">
    <property type="nucleotide sequence ID" value="NZ_SGIS01000041.1"/>
</dbReference>
<dbReference type="InterPro" id="IPR002994">
    <property type="entry name" value="Surf1/Shy1"/>
</dbReference>
<keyword evidence="6" id="KW-1003">Cell membrane</keyword>
<organism evidence="7 8">
    <name type="scientific">Sphingomonas populi</name>
    <dbReference type="NCBI Taxonomy" id="2484750"/>
    <lineage>
        <taxon>Bacteria</taxon>
        <taxon>Pseudomonadati</taxon>
        <taxon>Pseudomonadota</taxon>
        <taxon>Alphaproteobacteria</taxon>
        <taxon>Sphingomonadales</taxon>
        <taxon>Sphingomonadaceae</taxon>
        <taxon>Sphingomonas</taxon>
    </lineage>
</organism>
<comment type="subcellular location">
    <subcellularLocation>
        <location evidence="6">Cell membrane</location>
        <topology evidence="6">Multi-pass membrane protein</topology>
    </subcellularLocation>
    <subcellularLocation>
        <location evidence="1">Membrane</location>
    </subcellularLocation>
</comment>
<gene>
    <name evidence="7" type="ORF">EWE75_19995</name>
</gene>
<evidence type="ECO:0000256" key="1">
    <source>
        <dbReference type="ARBA" id="ARBA00004370"/>
    </source>
</evidence>
<evidence type="ECO:0000313" key="7">
    <source>
        <dbReference type="EMBL" id="RZF60989.1"/>
    </source>
</evidence>
<dbReference type="PANTHER" id="PTHR23427">
    <property type="entry name" value="SURFEIT LOCUS PROTEIN"/>
    <property type="match status" value="1"/>
</dbReference>
<evidence type="ECO:0000313" key="8">
    <source>
        <dbReference type="Proteomes" id="UP000292085"/>
    </source>
</evidence>
<keyword evidence="5 6" id="KW-0472">Membrane</keyword>
<evidence type="ECO:0000256" key="4">
    <source>
        <dbReference type="ARBA" id="ARBA00022989"/>
    </source>
</evidence>
<dbReference type="Pfam" id="PF02104">
    <property type="entry name" value="SURF1"/>
    <property type="match status" value="1"/>
</dbReference>
<dbReference type="Proteomes" id="UP000292085">
    <property type="component" value="Unassembled WGS sequence"/>
</dbReference>
<feature type="transmembrane region" description="Helical" evidence="6">
    <location>
        <begin position="17"/>
        <end position="37"/>
    </location>
</feature>
<feature type="transmembrane region" description="Helical" evidence="6">
    <location>
        <begin position="212"/>
        <end position="233"/>
    </location>
</feature>
<reference evidence="7 8" key="1">
    <citation type="submission" date="2019-02" db="EMBL/GenBank/DDBJ databases">
        <authorList>
            <person name="Li Y."/>
        </authorList>
    </citation>
    <scope>NUCLEOTIDE SEQUENCE [LARGE SCALE GENOMIC DNA]</scope>
    <source>
        <strain evidence="7 8">3-7</strain>
    </source>
</reference>
<name>A0A4Q6XVN6_9SPHN</name>
<comment type="similarity">
    <text evidence="2 6">Belongs to the SURF1 family.</text>
</comment>
<evidence type="ECO:0000256" key="5">
    <source>
        <dbReference type="ARBA" id="ARBA00023136"/>
    </source>
</evidence>
<evidence type="ECO:0000256" key="6">
    <source>
        <dbReference type="RuleBase" id="RU363076"/>
    </source>
</evidence>
<dbReference type="AlphaFoldDB" id="A0A4Q6XVN6"/>
<sequence>MAGGGAPERPPRSPATLILLGSVAALLFAALIALGIWQVERRAWKHTLIAQVDARLHAAPVAPPGPGQWPRITTQDAYRRVVLTGSYLPGRETFVKAVTARGPGYWALSPLATDRGFVVLVNRGFVAKPVAPAPTGRVRVTGLLRLTEPRGGFLRANDPAGNHWFSRDVAAIAQARHLNRIAPYFVDADAASSPPGGPVGGLTVVAFSDNHLVYALTWFGLALLVVIGVGIVAREERRVRRAAAAR</sequence>
<dbReference type="InterPro" id="IPR045214">
    <property type="entry name" value="Surf1/Surf4"/>
</dbReference>
<evidence type="ECO:0000256" key="3">
    <source>
        <dbReference type="ARBA" id="ARBA00022692"/>
    </source>
</evidence>
<proteinExistence type="inferred from homology"/>
<keyword evidence="8" id="KW-1185">Reference proteome</keyword>